<dbReference type="Pfam" id="PF00400">
    <property type="entry name" value="WD40"/>
    <property type="match status" value="2"/>
</dbReference>
<comment type="caution">
    <text evidence="12">The sequence shown here is derived from an EMBL/GenBank/DDBJ whole genome shotgun (WGS) entry which is preliminary data.</text>
</comment>
<dbReference type="GO" id="GO:0005829">
    <property type="term" value="C:cytosol"/>
    <property type="evidence" value="ECO:0007669"/>
    <property type="project" value="TreeGrafter"/>
</dbReference>
<evidence type="ECO:0000256" key="10">
    <source>
        <dbReference type="PROSITE-ProRule" id="PRU00221"/>
    </source>
</evidence>
<name>A0AAV7N7L8_PLEWA</name>
<feature type="repeat" description="WD" evidence="10">
    <location>
        <begin position="187"/>
        <end position="229"/>
    </location>
</feature>
<dbReference type="InterPro" id="IPR036322">
    <property type="entry name" value="WD40_repeat_dom_sf"/>
</dbReference>
<evidence type="ECO:0000313" key="13">
    <source>
        <dbReference type="Proteomes" id="UP001066276"/>
    </source>
</evidence>
<evidence type="ECO:0000256" key="9">
    <source>
        <dbReference type="HAMAP-Rule" id="MF_03056"/>
    </source>
</evidence>
<sequence length="414" mass="46425">MATLSVRGGRVAVTAGSRLLAASLSAREEERNIEKLFMYDCSAAEKRLPDDKEEEASAVVAGSDKILASAFSCSGSYFAVTDDNKRLILFRTDPAWQCLSVRFVVRRCTALTVTAAEDRVFVADKSGDVYSFSVTDPQAKGRLELGHLSMLLHLAVSPDDKYIITADRDEKIRVSLLRAPHNIAAFCLGHTEFVTQVLVLSSAPDLLVSTSGDQTLKLWEYENGREVQSCSLSGCRQQDGNGEHKKSFAVSRIASCSHGRHIAVLFDCVPAVHIFQFEAASRQLRLQQEICLEHIVWDIAFDGSSGLWMLQESEEEPILLYRLKEETWQRSLDDGVARMSNHLRDNWTLMEECRGTESCYRNLYKASYDNMATYLRKKEERILEQQQKKRKEAKGAQQPANVQTQTLQPAMPAS</sequence>
<proteinExistence type="inferred from homology"/>
<dbReference type="PANTHER" id="PTHR16288">
    <property type="entry name" value="WD40 REPEAT PROTEIN 4"/>
    <property type="match status" value="1"/>
</dbReference>
<organism evidence="12 13">
    <name type="scientific">Pleurodeles waltl</name>
    <name type="common">Iberian ribbed newt</name>
    <dbReference type="NCBI Taxonomy" id="8319"/>
    <lineage>
        <taxon>Eukaryota</taxon>
        <taxon>Metazoa</taxon>
        <taxon>Chordata</taxon>
        <taxon>Craniata</taxon>
        <taxon>Vertebrata</taxon>
        <taxon>Euteleostomi</taxon>
        <taxon>Amphibia</taxon>
        <taxon>Batrachia</taxon>
        <taxon>Caudata</taxon>
        <taxon>Salamandroidea</taxon>
        <taxon>Salamandridae</taxon>
        <taxon>Pleurodelinae</taxon>
        <taxon>Pleurodeles</taxon>
    </lineage>
</organism>
<comment type="subcellular location">
    <subcellularLocation>
        <location evidence="1 9">Nucleus</location>
    </subcellularLocation>
</comment>
<dbReference type="EMBL" id="JANPWB010000012">
    <property type="protein sequence ID" value="KAJ1112047.1"/>
    <property type="molecule type" value="Genomic_DNA"/>
</dbReference>
<dbReference type="PANTHER" id="PTHR16288:SF0">
    <property type="entry name" value="TRNA (GUANINE-N(7)-)-METHYLTRANSFERASE NON-CATALYTIC SUBUNIT WDR4"/>
    <property type="match status" value="1"/>
</dbReference>
<evidence type="ECO:0008006" key="14">
    <source>
        <dbReference type="Google" id="ProtNLM"/>
    </source>
</evidence>
<evidence type="ECO:0000256" key="1">
    <source>
        <dbReference type="ARBA" id="ARBA00004123"/>
    </source>
</evidence>
<comment type="function">
    <text evidence="9">Required for the formation of N(7)-methylguanine at position 46 (m7G46) in tRNA. In the complex, it is required to stabilize and induce conformational changes of the catalytic subunit.</text>
</comment>
<dbReference type="Proteomes" id="UP001066276">
    <property type="component" value="Chromosome 8"/>
</dbReference>
<dbReference type="SUPFAM" id="SSF50978">
    <property type="entry name" value="WD40 repeat-like"/>
    <property type="match status" value="1"/>
</dbReference>
<dbReference type="Gene3D" id="2.130.10.10">
    <property type="entry name" value="YVTN repeat-like/Quinoprotein amine dehydrogenase"/>
    <property type="match status" value="1"/>
</dbReference>
<evidence type="ECO:0000313" key="12">
    <source>
        <dbReference type="EMBL" id="KAJ1112047.1"/>
    </source>
</evidence>
<protein>
    <recommendedName>
        <fullName evidence="14">WD repeat-containing protein 4</fullName>
    </recommendedName>
</protein>
<dbReference type="PROSITE" id="PS50082">
    <property type="entry name" value="WD_REPEATS_2"/>
    <property type="match status" value="1"/>
</dbReference>
<dbReference type="GO" id="GO:0005634">
    <property type="term" value="C:nucleus"/>
    <property type="evidence" value="ECO:0007669"/>
    <property type="project" value="UniProtKB-SubCell"/>
</dbReference>
<dbReference type="InterPro" id="IPR028884">
    <property type="entry name" value="Trm82"/>
</dbReference>
<gene>
    <name evidence="12" type="ORF">NDU88_000318</name>
</gene>
<keyword evidence="2" id="KW-0158">Chromosome</keyword>
<keyword evidence="4 9" id="KW-0819">tRNA processing</keyword>
<dbReference type="InterPro" id="IPR015943">
    <property type="entry name" value="WD40/YVTN_repeat-like_dom_sf"/>
</dbReference>
<comment type="pathway">
    <text evidence="9">tRNA modification; N(7)-methylguanine-tRNA biosynthesis.</text>
</comment>
<dbReference type="FunFam" id="2.130.10.10:FF:000454">
    <property type="entry name" value="tRNA (guanine-N(7)-)-methyltransferase non-catalytic subunit WDR4"/>
    <property type="match status" value="1"/>
</dbReference>
<dbReference type="HAMAP" id="MF_03056">
    <property type="entry name" value="TRM82"/>
    <property type="match status" value="1"/>
</dbReference>
<comment type="similarity">
    <text evidence="9">Belongs to the WD repeat TRM82 family.</text>
</comment>
<evidence type="ECO:0000256" key="3">
    <source>
        <dbReference type="ARBA" id="ARBA00022574"/>
    </source>
</evidence>
<evidence type="ECO:0000256" key="11">
    <source>
        <dbReference type="SAM" id="MobiDB-lite"/>
    </source>
</evidence>
<feature type="region of interest" description="Disordered" evidence="11">
    <location>
        <begin position="385"/>
        <end position="414"/>
    </location>
</feature>
<dbReference type="SMART" id="SM00320">
    <property type="entry name" value="WD40"/>
    <property type="match status" value="3"/>
</dbReference>
<evidence type="ECO:0000256" key="4">
    <source>
        <dbReference type="ARBA" id="ARBA00022694"/>
    </source>
</evidence>
<keyword evidence="8 9" id="KW-0539">Nucleus</keyword>
<keyword evidence="5 9" id="KW-0677">Repeat</keyword>
<evidence type="ECO:0000256" key="8">
    <source>
        <dbReference type="ARBA" id="ARBA00023242"/>
    </source>
</evidence>
<keyword evidence="6" id="KW-0227">DNA damage</keyword>
<dbReference type="GO" id="GO:0043527">
    <property type="term" value="C:tRNA methyltransferase complex"/>
    <property type="evidence" value="ECO:0007669"/>
    <property type="project" value="TreeGrafter"/>
</dbReference>
<evidence type="ECO:0000256" key="7">
    <source>
        <dbReference type="ARBA" id="ARBA00022990"/>
    </source>
</evidence>
<feature type="compositionally biased region" description="Polar residues" evidence="11">
    <location>
        <begin position="398"/>
        <end position="408"/>
    </location>
</feature>
<evidence type="ECO:0000256" key="6">
    <source>
        <dbReference type="ARBA" id="ARBA00022763"/>
    </source>
</evidence>
<reference evidence="12" key="1">
    <citation type="journal article" date="2022" name="bioRxiv">
        <title>Sequencing and chromosome-scale assembly of the giantPleurodeles waltlgenome.</title>
        <authorList>
            <person name="Brown T."/>
            <person name="Elewa A."/>
            <person name="Iarovenko S."/>
            <person name="Subramanian E."/>
            <person name="Araus A.J."/>
            <person name="Petzold A."/>
            <person name="Susuki M."/>
            <person name="Suzuki K.-i.T."/>
            <person name="Hayashi T."/>
            <person name="Toyoda A."/>
            <person name="Oliveira C."/>
            <person name="Osipova E."/>
            <person name="Leigh N.D."/>
            <person name="Simon A."/>
            <person name="Yun M.H."/>
        </authorList>
    </citation>
    <scope>NUCLEOTIDE SEQUENCE</scope>
    <source>
        <strain evidence="12">20211129_DDA</strain>
        <tissue evidence="12">Liver</tissue>
    </source>
</reference>
<dbReference type="GO" id="GO:0106004">
    <property type="term" value="P:tRNA (guanine-N7)-methylation"/>
    <property type="evidence" value="ECO:0007669"/>
    <property type="project" value="UniProtKB-UniRule"/>
</dbReference>
<keyword evidence="7" id="KW-0007">Acetylation</keyword>
<keyword evidence="3 9" id="KW-0853">WD repeat</keyword>
<dbReference type="AlphaFoldDB" id="A0AAV7N7L8"/>
<accession>A0AAV7N7L8</accession>
<evidence type="ECO:0000256" key="2">
    <source>
        <dbReference type="ARBA" id="ARBA00022454"/>
    </source>
</evidence>
<keyword evidence="13" id="KW-1185">Reference proteome</keyword>
<evidence type="ECO:0000256" key="5">
    <source>
        <dbReference type="ARBA" id="ARBA00022737"/>
    </source>
</evidence>
<dbReference type="InterPro" id="IPR001680">
    <property type="entry name" value="WD40_rpt"/>
</dbReference>
<dbReference type="GO" id="GO:0006974">
    <property type="term" value="P:DNA damage response"/>
    <property type="evidence" value="ECO:0007669"/>
    <property type="project" value="UniProtKB-KW"/>
</dbReference>